<dbReference type="RefSeq" id="WP_048594078.1">
    <property type="nucleotide sequence ID" value="NZ_CVLB01000001.1"/>
</dbReference>
<evidence type="ECO:0000259" key="9">
    <source>
        <dbReference type="Pfam" id="PF02875"/>
    </source>
</evidence>
<dbReference type="OrthoDB" id="9809796at2"/>
<evidence type="ECO:0000256" key="3">
    <source>
        <dbReference type="ARBA" id="ARBA00022490"/>
    </source>
</evidence>
<comment type="catalytic activity">
    <reaction evidence="7 8">
        <text>UDP-N-acetyl-alpha-D-muramoyl-L-alanine + D-glutamate + ATP = UDP-N-acetyl-alpha-D-muramoyl-L-alanyl-D-glutamate + ADP + phosphate + H(+)</text>
        <dbReference type="Rhea" id="RHEA:16429"/>
        <dbReference type="ChEBI" id="CHEBI:15378"/>
        <dbReference type="ChEBI" id="CHEBI:29986"/>
        <dbReference type="ChEBI" id="CHEBI:30616"/>
        <dbReference type="ChEBI" id="CHEBI:43474"/>
        <dbReference type="ChEBI" id="CHEBI:83898"/>
        <dbReference type="ChEBI" id="CHEBI:83900"/>
        <dbReference type="ChEBI" id="CHEBI:456216"/>
        <dbReference type="EC" id="6.3.2.9"/>
    </reaction>
</comment>
<evidence type="ECO:0000256" key="1">
    <source>
        <dbReference type="ARBA" id="ARBA00004496"/>
    </source>
</evidence>
<proteinExistence type="inferred from homology"/>
<keyword evidence="12" id="KW-1185">Reference proteome</keyword>
<dbReference type="GO" id="GO:0005737">
    <property type="term" value="C:cytoplasm"/>
    <property type="evidence" value="ECO:0007669"/>
    <property type="project" value="UniProtKB-SubCell"/>
</dbReference>
<comment type="subcellular location">
    <subcellularLocation>
        <location evidence="1 7 8">Cytoplasm</location>
    </subcellularLocation>
</comment>
<dbReference type="PANTHER" id="PTHR43692:SF1">
    <property type="entry name" value="UDP-N-ACETYLMURAMOYLALANINE--D-GLUTAMATE LIGASE"/>
    <property type="match status" value="1"/>
</dbReference>
<evidence type="ECO:0000256" key="5">
    <source>
        <dbReference type="ARBA" id="ARBA00022741"/>
    </source>
</evidence>
<dbReference type="SUPFAM" id="SSF51984">
    <property type="entry name" value="MurCD N-terminal domain"/>
    <property type="match status" value="1"/>
</dbReference>
<evidence type="ECO:0000313" key="11">
    <source>
        <dbReference type="EMBL" id="CRF32633.1"/>
    </source>
</evidence>
<dbReference type="SUPFAM" id="SSF53244">
    <property type="entry name" value="MurD-like peptide ligases, peptide-binding domain"/>
    <property type="match status" value="1"/>
</dbReference>
<dbReference type="GO" id="GO:0071555">
    <property type="term" value="P:cell wall organization"/>
    <property type="evidence" value="ECO:0007669"/>
    <property type="project" value="UniProtKB-KW"/>
</dbReference>
<dbReference type="InterPro" id="IPR036565">
    <property type="entry name" value="Mur-like_cat_sf"/>
</dbReference>
<keyword evidence="5 7" id="KW-0547">Nucleotide-binding</keyword>
<keyword evidence="3 7" id="KW-0963">Cytoplasm</keyword>
<dbReference type="PANTHER" id="PTHR43692">
    <property type="entry name" value="UDP-N-ACETYLMURAMOYLALANINE--D-GLUTAMATE LIGASE"/>
    <property type="match status" value="1"/>
</dbReference>
<dbReference type="Gene3D" id="3.40.1190.10">
    <property type="entry name" value="Mur-like, catalytic domain"/>
    <property type="match status" value="1"/>
</dbReference>
<evidence type="ECO:0000313" key="12">
    <source>
        <dbReference type="Proteomes" id="UP000043763"/>
    </source>
</evidence>
<organism evidence="11 12">
    <name type="scientific">Brachyspira suanatina</name>
    <dbReference type="NCBI Taxonomy" id="381802"/>
    <lineage>
        <taxon>Bacteria</taxon>
        <taxon>Pseudomonadati</taxon>
        <taxon>Spirochaetota</taxon>
        <taxon>Spirochaetia</taxon>
        <taxon>Brachyspirales</taxon>
        <taxon>Brachyspiraceae</taxon>
        <taxon>Brachyspira</taxon>
    </lineage>
</organism>
<dbReference type="AlphaFoldDB" id="A0A0G4K5Q3"/>
<dbReference type="Pfam" id="PF21799">
    <property type="entry name" value="MurD-like_N"/>
    <property type="match status" value="1"/>
</dbReference>
<evidence type="ECO:0000256" key="8">
    <source>
        <dbReference type="RuleBase" id="RU003664"/>
    </source>
</evidence>
<keyword evidence="7 8" id="KW-0131">Cell cycle</keyword>
<protein>
    <recommendedName>
        <fullName evidence="7 8">UDP-N-acetylmuramoylalanine--D-glutamate ligase</fullName>
        <ecNumber evidence="7 8">6.3.2.9</ecNumber>
    </recommendedName>
    <alternativeName>
        <fullName evidence="7">D-glutamic acid-adding enzyme</fullName>
    </alternativeName>
    <alternativeName>
        <fullName evidence="7">UDP-N-acetylmuramoyl-L-alanyl-D-glutamate synthetase</fullName>
    </alternativeName>
</protein>
<keyword evidence="6 7" id="KW-0067">ATP-binding</keyword>
<dbReference type="GO" id="GO:0051301">
    <property type="term" value="P:cell division"/>
    <property type="evidence" value="ECO:0007669"/>
    <property type="project" value="UniProtKB-KW"/>
</dbReference>
<evidence type="ECO:0000259" key="10">
    <source>
        <dbReference type="Pfam" id="PF08245"/>
    </source>
</evidence>
<dbReference type="EC" id="6.3.2.9" evidence="7 8"/>
<sequence>MILDLNKTYIKVLKKQNILILGATVRSGVSIANTLYDINRTFNVNIKYALSDSKTEEQLKDSIEALKDKDVKLFFGNQDISILDNITLIIISPGIPHTIPIVEEAKRRNIKIIGEIEFAYNFLPNRNYIAVTGTDGKTTTVTLVHDIIKSYKKARLLGNVGNTFSKEIETIEPDEDIILELSSFQLETVEKFHAHIAAVLNIAEDHLDRYKDIEDYFNTKKNITINQNKNDFLILNYDNIYTNIWYNELNGNSKMKLLTFSLKSKFATIYYNEEDECIYYENEKLFSIANRKVIGKHNIANILAAVLICLKDDIPVDYIEKAVNNFKGIEHRVELVATINGVKYVNDSKATSMNSVMSALKSFDKDIILIMGGRNKNIDFTHLNNIINARVKKLILMGEAANALSDMLHFENKIIVKDLTDAFNYASAISINGDTVLLSPGCTSFDMFKNYEDRGKYFKSLVYKLSEISKE</sequence>
<dbReference type="InterPro" id="IPR005762">
    <property type="entry name" value="MurD"/>
</dbReference>
<accession>A0A0G4K5Q3</accession>
<keyword evidence="7 8" id="KW-0573">Peptidoglycan synthesis</keyword>
<dbReference type="NCBIfam" id="TIGR01087">
    <property type="entry name" value="murD"/>
    <property type="match status" value="1"/>
</dbReference>
<feature type="domain" description="Mur ligase C-terminal" evidence="9">
    <location>
        <begin position="331"/>
        <end position="440"/>
    </location>
</feature>
<dbReference type="Gene3D" id="3.90.190.20">
    <property type="entry name" value="Mur ligase, C-terminal domain"/>
    <property type="match status" value="1"/>
</dbReference>
<gene>
    <name evidence="7" type="primary">murD</name>
    <name evidence="11" type="ORF">BRSU_0923</name>
</gene>
<dbReference type="Proteomes" id="UP000043763">
    <property type="component" value="Unassembled WGS sequence"/>
</dbReference>
<keyword evidence="4 7" id="KW-0436">Ligase</keyword>
<name>A0A0G4K5Q3_9SPIR</name>
<comment type="function">
    <text evidence="7 8">Cell wall formation. Catalyzes the addition of glutamate to the nucleotide precursor UDP-N-acetylmuramoyl-L-alanine (UMA).</text>
</comment>
<dbReference type="InterPro" id="IPR004101">
    <property type="entry name" value="Mur_ligase_C"/>
</dbReference>
<dbReference type="Pfam" id="PF02875">
    <property type="entry name" value="Mur_ligase_C"/>
    <property type="match status" value="1"/>
</dbReference>
<dbReference type="HAMAP" id="MF_00639">
    <property type="entry name" value="MurD"/>
    <property type="match status" value="1"/>
</dbReference>
<comment type="pathway">
    <text evidence="2 7 8">Cell wall biogenesis; peptidoglycan biosynthesis.</text>
</comment>
<dbReference type="GO" id="GO:0005524">
    <property type="term" value="F:ATP binding"/>
    <property type="evidence" value="ECO:0007669"/>
    <property type="project" value="UniProtKB-UniRule"/>
</dbReference>
<dbReference type="GO" id="GO:0009252">
    <property type="term" value="P:peptidoglycan biosynthetic process"/>
    <property type="evidence" value="ECO:0007669"/>
    <property type="project" value="UniProtKB-UniRule"/>
</dbReference>
<feature type="domain" description="Mur ligase central" evidence="10">
    <location>
        <begin position="131"/>
        <end position="308"/>
    </location>
</feature>
<keyword evidence="7 8" id="KW-0133">Cell shape</keyword>
<keyword evidence="7 8" id="KW-0132">Cell division</keyword>
<evidence type="ECO:0000256" key="7">
    <source>
        <dbReference type="HAMAP-Rule" id="MF_00639"/>
    </source>
</evidence>
<keyword evidence="7 8" id="KW-0961">Cell wall biogenesis/degradation</keyword>
<reference evidence="12" key="1">
    <citation type="submission" date="2015-04" db="EMBL/GenBank/DDBJ databases">
        <authorList>
            <person name="Mushtaq Mamoona"/>
        </authorList>
    </citation>
    <scope>NUCLEOTIDE SEQUENCE [LARGE SCALE GENOMIC DNA]</scope>
    <source>
        <strain evidence="12">AN4859/03</strain>
    </source>
</reference>
<dbReference type="GO" id="GO:0008360">
    <property type="term" value="P:regulation of cell shape"/>
    <property type="evidence" value="ECO:0007669"/>
    <property type="project" value="UniProtKB-KW"/>
</dbReference>
<dbReference type="EMBL" id="CVLB01000001">
    <property type="protein sequence ID" value="CRF32633.1"/>
    <property type="molecule type" value="Genomic_DNA"/>
</dbReference>
<dbReference type="Pfam" id="PF08245">
    <property type="entry name" value="Mur_ligase_M"/>
    <property type="match status" value="1"/>
</dbReference>
<evidence type="ECO:0000256" key="4">
    <source>
        <dbReference type="ARBA" id="ARBA00022598"/>
    </source>
</evidence>
<dbReference type="SUPFAM" id="SSF53623">
    <property type="entry name" value="MurD-like peptide ligases, catalytic domain"/>
    <property type="match status" value="1"/>
</dbReference>
<feature type="binding site" evidence="7">
    <location>
        <begin position="133"/>
        <end position="139"/>
    </location>
    <ligand>
        <name>ATP</name>
        <dbReference type="ChEBI" id="CHEBI:30616"/>
    </ligand>
</feature>
<dbReference type="GO" id="GO:0008764">
    <property type="term" value="F:UDP-N-acetylmuramoylalanine-D-glutamate ligase activity"/>
    <property type="evidence" value="ECO:0007669"/>
    <property type="project" value="UniProtKB-UniRule"/>
</dbReference>
<comment type="similarity">
    <text evidence="7">Belongs to the MurCDEF family.</text>
</comment>
<dbReference type="InterPro" id="IPR036615">
    <property type="entry name" value="Mur_ligase_C_dom_sf"/>
</dbReference>
<dbReference type="UniPathway" id="UPA00219"/>
<evidence type="ECO:0000256" key="6">
    <source>
        <dbReference type="ARBA" id="ARBA00022840"/>
    </source>
</evidence>
<dbReference type="InterPro" id="IPR013221">
    <property type="entry name" value="Mur_ligase_cen"/>
</dbReference>
<dbReference type="Gene3D" id="3.40.50.720">
    <property type="entry name" value="NAD(P)-binding Rossmann-like Domain"/>
    <property type="match status" value="1"/>
</dbReference>
<evidence type="ECO:0000256" key="2">
    <source>
        <dbReference type="ARBA" id="ARBA00004752"/>
    </source>
</evidence>